<gene>
    <name evidence="3" type="ORF">SAMN05421781_2058</name>
</gene>
<protein>
    <submittedName>
        <fullName evidence="3">YtxH-like protein</fullName>
    </submittedName>
</protein>
<dbReference type="OrthoDB" id="2968421at2"/>
<feature type="region of interest" description="Disordered" evidence="1">
    <location>
        <begin position="35"/>
        <end position="57"/>
    </location>
</feature>
<dbReference type="Proteomes" id="UP000199488">
    <property type="component" value="Unassembled WGS sequence"/>
</dbReference>
<name>A0A1H2VG52_9BACI</name>
<dbReference type="STRING" id="1122204.SAMN05421781_2058"/>
<keyword evidence="2" id="KW-0472">Membrane</keyword>
<keyword evidence="4" id="KW-1185">Reference proteome</keyword>
<evidence type="ECO:0000256" key="1">
    <source>
        <dbReference type="SAM" id="MobiDB-lite"/>
    </source>
</evidence>
<sequence>MHKKSLWSGVAAGYAISVLTSLLTAPKSGKEYRRKVSSGAESVQQTPARVKGKAKARSDKLYESGKVRYELLHGKLDNIRLEARIKGAASMQHQSMQKPADE</sequence>
<dbReference type="EMBL" id="FNNC01000004">
    <property type="protein sequence ID" value="SDW66904.1"/>
    <property type="molecule type" value="Genomic_DNA"/>
</dbReference>
<dbReference type="Pfam" id="PF12732">
    <property type="entry name" value="YtxH"/>
    <property type="match status" value="1"/>
</dbReference>
<evidence type="ECO:0000313" key="3">
    <source>
        <dbReference type="EMBL" id="SDW66904.1"/>
    </source>
</evidence>
<evidence type="ECO:0000256" key="2">
    <source>
        <dbReference type="SAM" id="Phobius"/>
    </source>
</evidence>
<evidence type="ECO:0000313" key="4">
    <source>
        <dbReference type="Proteomes" id="UP000199488"/>
    </source>
</evidence>
<keyword evidence="2" id="KW-1133">Transmembrane helix</keyword>
<organism evidence="3 4">
    <name type="scientific">Marinococcus luteus</name>
    <dbReference type="NCBI Taxonomy" id="1122204"/>
    <lineage>
        <taxon>Bacteria</taxon>
        <taxon>Bacillati</taxon>
        <taxon>Bacillota</taxon>
        <taxon>Bacilli</taxon>
        <taxon>Bacillales</taxon>
        <taxon>Bacillaceae</taxon>
        <taxon>Marinococcus</taxon>
    </lineage>
</organism>
<reference evidence="3 4" key="1">
    <citation type="submission" date="2016-10" db="EMBL/GenBank/DDBJ databases">
        <authorList>
            <person name="de Groot N.N."/>
        </authorList>
    </citation>
    <scope>NUCLEOTIDE SEQUENCE [LARGE SCALE GENOMIC DNA]</scope>
    <source>
        <strain evidence="3 4">DSM 23126</strain>
    </source>
</reference>
<dbReference type="RefSeq" id="WP_091614605.1">
    <property type="nucleotide sequence ID" value="NZ_FNNC01000004.1"/>
</dbReference>
<dbReference type="AlphaFoldDB" id="A0A1H2VG52"/>
<keyword evidence="2" id="KW-0812">Transmembrane</keyword>
<feature type="transmembrane region" description="Helical" evidence="2">
    <location>
        <begin position="6"/>
        <end position="25"/>
    </location>
</feature>
<dbReference type="InterPro" id="IPR024623">
    <property type="entry name" value="YtxH"/>
</dbReference>
<proteinExistence type="predicted"/>
<accession>A0A1H2VG52</accession>